<gene>
    <name evidence="1" type="ORF">A2982_04160</name>
</gene>
<proteinExistence type="predicted"/>
<evidence type="ECO:0000313" key="1">
    <source>
        <dbReference type="EMBL" id="OGC51262.1"/>
    </source>
</evidence>
<evidence type="ECO:0000313" key="2">
    <source>
        <dbReference type="Proteomes" id="UP000178771"/>
    </source>
</evidence>
<dbReference type="EMBL" id="MEVH01000027">
    <property type="protein sequence ID" value="OGC51262.1"/>
    <property type="molecule type" value="Genomic_DNA"/>
</dbReference>
<comment type="caution">
    <text evidence="1">The sequence shown here is derived from an EMBL/GenBank/DDBJ whole genome shotgun (WGS) entry which is preliminary data.</text>
</comment>
<reference evidence="1 2" key="1">
    <citation type="journal article" date="2016" name="Nat. Commun.">
        <title>Thousands of microbial genomes shed light on interconnected biogeochemical processes in an aquifer system.</title>
        <authorList>
            <person name="Anantharaman K."/>
            <person name="Brown C.T."/>
            <person name="Hug L.A."/>
            <person name="Sharon I."/>
            <person name="Castelle C.J."/>
            <person name="Probst A.J."/>
            <person name="Thomas B.C."/>
            <person name="Singh A."/>
            <person name="Wilkins M.J."/>
            <person name="Karaoz U."/>
            <person name="Brodie E.L."/>
            <person name="Williams K.H."/>
            <person name="Hubbard S.S."/>
            <person name="Banfield J.F."/>
        </authorList>
    </citation>
    <scope>NUCLEOTIDE SEQUENCE [LARGE SCALE GENOMIC DNA]</scope>
</reference>
<sequence>MELLQWEITNIAMQASGELTAFIKNEGVLLFYQSYPSRVYAAGLTNGYILSLSPDIISRITSFYDVRVEGSNVLLDNIEKIRSENTKALELCLLNSTAESDEITTCEKETQLKRISDKMYSERRIELVSEIGSEAFKILEVFQPTENRLKSPFLRLFMGNEAVEVMKGWK</sequence>
<dbReference type="AlphaFoldDB" id="A0A1F4V283"/>
<name>A0A1F4V283_UNCKA</name>
<dbReference type="STRING" id="1802624.A2982_04160"/>
<protein>
    <submittedName>
        <fullName evidence="1">Uncharacterized protein</fullName>
    </submittedName>
</protein>
<accession>A0A1F4V283</accession>
<organism evidence="1 2">
    <name type="scientific">candidate division WWE3 bacterium RIFCSPLOWO2_01_FULL_39_13</name>
    <dbReference type="NCBI Taxonomy" id="1802624"/>
    <lineage>
        <taxon>Bacteria</taxon>
        <taxon>Katanobacteria</taxon>
    </lineage>
</organism>
<dbReference type="Proteomes" id="UP000178771">
    <property type="component" value="Unassembled WGS sequence"/>
</dbReference>